<keyword evidence="2" id="KW-1185">Reference proteome</keyword>
<accession>A0ACC0CRQ9</accession>
<evidence type="ECO:0000313" key="2">
    <source>
        <dbReference type="Proteomes" id="UP001497680"/>
    </source>
</evidence>
<reference evidence="1 2" key="1">
    <citation type="journal article" date="2022" name="New Phytol.">
        <title>Ecological generalism drives hyperdiversity of secondary metabolite gene clusters in xylarialean endophytes.</title>
        <authorList>
            <person name="Franco M.E.E."/>
            <person name="Wisecaver J.H."/>
            <person name="Arnold A.E."/>
            <person name="Ju Y.M."/>
            <person name="Slot J.C."/>
            <person name="Ahrendt S."/>
            <person name="Moore L.P."/>
            <person name="Eastman K.E."/>
            <person name="Scott K."/>
            <person name="Konkel Z."/>
            <person name="Mondo S.J."/>
            <person name="Kuo A."/>
            <person name="Hayes R.D."/>
            <person name="Haridas S."/>
            <person name="Andreopoulos B."/>
            <person name="Riley R."/>
            <person name="LaButti K."/>
            <person name="Pangilinan J."/>
            <person name="Lipzen A."/>
            <person name="Amirebrahimi M."/>
            <person name="Yan J."/>
            <person name="Adam C."/>
            <person name="Keymanesh K."/>
            <person name="Ng V."/>
            <person name="Louie K."/>
            <person name="Northen T."/>
            <person name="Drula E."/>
            <person name="Henrissat B."/>
            <person name="Hsieh H.M."/>
            <person name="Youens-Clark K."/>
            <person name="Lutzoni F."/>
            <person name="Miadlikowska J."/>
            <person name="Eastwood D.C."/>
            <person name="Hamelin R.C."/>
            <person name="Grigoriev I.V."/>
            <person name="U'Ren J.M."/>
        </authorList>
    </citation>
    <scope>NUCLEOTIDE SEQUENCE [LARGE SCALE GENOMIC DNA]</scope>
    <source>
        <strain evidence="1 2">ER1909</strain>
    </source>
</reference>
<protein>
    <submittedName>
        <fullName evidence="1">MFS general substrate transporter</fullName>
    </submittedName>
</protein>
<proteinExistence type="predicted"/>
<comment type="caution">
    <text evidence="1">The sequence shown here is derived from an EMBL/GenBank/DDBJ whole genome shotgun (WGS) entry which is preliminary data.</text>
</comment>
<gene>
    <name evidence="1" type="ORF">F4821DRAFT_196882</name>
</gene>
<evidence type="ECO:0000313" key="1">
    <source>
        <dbReference type="EMBL" id="KAI6083124.1"/>
    </source>
</evidence>
<dbReference type="Proteomes" id="UP001497680">
    <property type="component" value="Unassembled WGS sequence"/>
</dbReference>
<name>A0ACC0CRQ9_9PEZI</name>
<sequence length="480" mass="50209">MVSPPRPLRTTTAQAIANVPVYDGSHTEASSESVVTSQNQDRKEEHDASATDTENAPIVTESESPEQGLRAPASASADDSVPDGGYGWVVVAGCATLTFWFGGTTYSWGVMQAALVNEGLADASTLAFVGSTTVAAIAAFALINARIVRVLGARLTAMLGVFLMGIGEFAASFNTKSIGGMFGTESILMGVGVSLCFMVTSVTPAQYFKKKRGLANGVVYAGGGLGGTGIAFVMDAINQRLGVRWTFLILGIAMLGTGLPMAFLIKDRGGPPPVRAWVEWNLFKDFRFTTLFLCGLIATFPLFVPVFFVPLYAESFGIPSLGGAGLVAAFQFASFFGRLGGGALADVLGALNTLIASLVLNAVSMLLIWPFSTSIAPLVVFVILNGAANGTFFATMPTVVANIFGSARLSVAMGMVVTAWTGGYLLGSPIAGYILSATGDEHDVHSYLPSIFYAGGLSALALVLSLMTRLKISRRVMHKV</sequence>
<dbReference type="EMBL" id="MU394357">
    <property type="protein sequence ID" value="KAI6083124.1"/>
    <property type="molecule type" value="Genomic_DNA"/>
</dbReference>
<organism evidence="1 2">
    <name type="scientific">Hypoxylon rubiginosum</name>
    <dbReference type="NCBI Taxonomy" id="110542"/>
    <lineage>
        <taxon>Eukaryota</taxon>
        <taxon>Fungi</taxon>
        <taxon>Dikarya</taxon>
        <taxon>Ascomycota</taxon>
        <taxon>Pezizomycotina</taxon>
        <taxon>Sordariomycetes</taxon>
        <taxon>Xylariomycetidae</taxon>
        <taxon>Xylariales</taxon>
        <taxon>Hypoxylaceae</taxon>
        <taxon>Hypoxylon</taxon>
    </lineage>
</organism>